<evidence type="ECO:0000256" key="6">
    <source>
        <dbReference type="ARBA" id="ARBA00023136"/>
    </source>
</evidence>
<feature type="compositionally biased region" description="Polar residues" evidence="8">
    <location>
        <begin position="22"/>
        <end position="36"/>
    </location>
</feature>
<sequence>MFYHSSTSAALSRDDYRRTFPKQDSTNSRDSYQTPQDVAYMVKKIRAEKKSTDGIKEPLPRAKVSGGSREINFNDMTSETEGGERPLIYYPTLSTPLPDPYTILRAKQLNKRVIVNVGGVKHEMLWKTLDRMPHTRLGRLKYANTHDAIMELCDDYSIVDMEFFFDRHPRSFASIVNFYRTGKLHLVDDICVLSFSDDLEYWGIDELFLESCCQNRFHQRKEHIFEEMRKEAETLNAREEETFGTGICSKWRQKVWDLLEKPQTSTAARVSLREMGIDYYQESRLVN</sequence>
<keyword evidence="7" id="KW-0407">Ion channel</keyword>
<dbReference type="AlphaFoldDB" id="A0A7I8VFD4"/>
<dbReference type="Gene3D" id="3.30.710.10">
    <property type="entry name" value="Potassium Channel Kv1.1, Chain A"/>
    <property type="match status" value="1"/>
</dbReference>
<accession>A0A7I8VFD4</accession>
<keyword evidence="11" id="KW-1185">Reference proteome</keyword>
<gene>
    <name evidence="10" type="ORF">DGYR_LOCUS2896</name>
</gene>
<dbReference type="GO" id="GO:0008076">
    <property type="term" value="C:voltage-gated potassium channel complex"/>
    <property type="evidence" value="ECO:0007669"/>
    <property type="project" value="InterPro"/>
</dbReference>
<evidence type="ECO:0000256" key="4">
    <source>
        <dbReference type="ARBA" id="ARBA00022989"/>
    </source>
</evidence>
<dbReference type="InterPro" id="IPR011333">
    <property type="entry name" value="SKP1/BTB/POZ_sf"/>
</dbReference>
<feature type="region of interest" description="Disordered" evidence="8">
    <location>
        <begin position="56"/>
        <end position="77"/>
    </location>
</feature>
<dbReference type="InterPro" id="IPR028325">
    <property type="entry name" value="VG_K_chnl"/>
</dbReference>
<keyword evidence="5" id="KW-0406">Ion transport</keyword>
<dbReference type="PANTHER" id="PTHR11537:SF254">
    <property type="entry name" value="POTASSIUM VOLTAGE-GATED CHANNEL PROTEIN SHAB"/>
    <property type="match status" value="1"/>
</dbReference>
<evidence type="ECO:0000256" key="1">
    <source>
        <dbReference type="ARBA" id="ARBA00004141"/>
    </source>
</evidence>
<name>A0A7I8VFD4_9ANNE</name>
<dbReference type="GO" id="GO:0001508">
    <property type="term" value="P:action potential"/>
    <property type="evidence" value="ECO:0007669"/>
    <property type="project" value="TreeGrafter"/>
</dbReference>
<protein>
    <submittedName>
        <fullName evidence="10">DgyrCDS3167</fullName>
    </submittedName>
</protein>
<keyword evidence="2" id="KW-0813">Transport</keyword>
<dbReference type="InterPro" id="IPR000210">
    <property type="entry name" value="BTB/POZ_dom"/>
</dbReference>
<evidence type="ECO:0000313" key="11">
    <source>
        <dbReference type="Proteomes" id="UP000549394"/>
    </source>
</evidence>
<dbReference type="InterPro" id="IPR003131">
    <property type="entry name" value="T1-type_BTB"/>
</dbReference>
<proteinExistence type="predicted"/>
<dbReference type="SMART" id="SM00225">
    <property type="entry name" value="BTB"/>
    <property type="match status" value="1"/>
</dbReference>
<dbReference type="EMBL" id="CAJFCJ010000004">
    <property type="protein sequence ID" value="CAD5114003.1"/>
    <property type="molecule type" value="Genomic_DNA"/>
</dbReference>
<dbReference type="InterPro" id="IPR003971">
    <property type="entry name" value="K_chnl_volt-dep_Kv5/Kv9"/>
</dbReference>
<organism evidence="10 11">
    <name type="scientific">Dimorphilus gyrociliatus</name>
    <dbReference type="NCBI Taxonomy" id="2664684"/>
    <lineage>
        <taxon>Eukaryota</taxon>
        <taxon>Metazoa</taxon>
        <taxon>Spiralia</taxon>
        <taxon>Lophotrochozoa</taxon>
        <taxon>Annelida</taxon>
        <taxon>Polychaeta</taxon>
        <taxon>Polychaeta incertae sedis</taxon>
        <taxon>Dinophilidae</taxon>
        <taxon>Dimorphilus</taxon>
    </lineage>
</organism>
<dbReference type="OrthoDB" id="296522at2759"/>
<dbReference type="Proteomes" id="UP000549394">
    <property type="component" value="Unassembled WGS sequence"/>
</dbReference>
<comment type="subcellular location">
    <subcellularLocation>
        <location evidence="1">Membrane</location>
        <topology evidence="1">Multi-pass membrane protein</topology>
    </subcellularLocation>
</comment>
<dbReference type="FunFam" id="3.30.710.10:FF:000010">
    <property type="entry name" value="Potassium voltage-gated channel subfamily B member"/>
    <property type="match status" value="1"/>
</dbReference>
<keyword evidence="6" id="KW-0472">Membrane</keyword>
<evidence type="ECO:0000256" key="8">
    <source>
        <dbReference type="SAM" id="MobiDB-lite"/>
    </source>
</evidence>
<keyword evidence="4" id="KW-1133">Transmembrane helix</keyword>
<feature type="region of interest" description="Disordered" evidence="8">
    <location>
        <begin position="14"/>
        <end position="36"/>
    </location>
</feature>
<evidence type="ECO:0000256" key="3">
    <source>
        <dbReference type="ARBA" id="ARBA00022692"/>
    </source>
</evidence>
<dbReference type="Pfam" id="PF02214">
    <property type="entry name" value="BTB_2"/>
    <property type="match status" value="1"/>
</dbReference>
<dbReference type="PANTHER" id="PTHR11537">
    <property type="entry name" value="VOLTAGE-GATED POTASSIUM CHANNEL"/>
    <property type="match status" value="1"/>
</dbReference>
<keyword evidence="3" id="KW-0812">Transmembrane</keyword>
<comment type="caution">
    <text evidence="10">The sequence shown here is derived from an EMBL/GenBank/DDBJ whole genome shotgun (WGS) entry which is preliminary data.</text>
</comment>
<dbReference type="SUPFAM" id="SSF54695">
    <property type="entry name" value="POZ domain"/>
    <property type="match status" value="1"/>
</dbReference>
<dbReference type="GO" id="GO:0051260">
    <property type="term" value="P:protein homooligomerization"/>
    <property type="evidence" value="ECO:0007669"/>
    <property type="project" value="InterPro"/>
</dbReference>
<evidence type="ECO:0000256" key="2">
    <source>
        <dbReference type="ARBA" id="ARBA00022448"/>
    </source>
</evidence>
<evidence type="ECO:0000256" key="7">
    <source>
        <dbReference type="ARBA" id="ARBA00023303"/>
    </source>
</evidence>
<reference evidence="10 11" key="1">
    <citation type="submission" date="2020-08" db="EMBL/GenBank/DDBJ databases">
        <authorList>
            <person name="Hejnol A."/>
        </authorList>
    </citation>
    <scope>NUCLEOTIDE SEQUENCE [LARGE SCALE GENOMIC DNA]</scope>
</reference>
<dbReference type="PRINTS" id="PR01494">
    <property type="entry name" value="KV9CHANNEL"/>
</dbReference>
<evidence type="ECO:0000256" key="5">
    <source>
        <dbReference type="ARBA" id="ARBA00023065"/>
    </source>
</evidence>
<evidence type="ECO:0000313" key="10">
    <source>
        <dbReference type="EMBL" id="CAD5114003.1"/>
    </source>
</evidence>
<dbReference type="GO" id="GO:0005251">
    <property type="term" value="F:delayed rectifier potassium channel activity"/>
    <property type="evidence" value="ECO:0007669"/>
    <property type="project" value="TreeGrafter"/>
</dbReference>
<evidence type="ECO:0000259" key="9">
    <source>
        <dbReference type="SMART" id="SM00225"/>
    </source>
</evidence>
<feature type="domain" description="BTB" evidence="9">
    <location>
        <begin position="111"/>
        <end position="220"/>
    </location>
</feature>